<dbReference type="HAMAP" id="MF_00460">
    <property type="entry name" value="UPF0125_RnfH"/>
    <property type="match status" value="1"/>
</dbReference>
<dbReference type="Pfam" id="PF03658">
    <property type="entry name" value="Ub-RnfH"/>
    <property type="match status" value="1"/>
</dbReference>
<dbReference type="PANTHER" id="PTHR37483">
    <property type="entry name" value="UPF0125 PROTEIN RATB"/>
    <property type="match status" value="1"/>
</dbReference>
<dbReference type="InterPro" id="IPR037021">
    <property type="entry name" value="RnfH_sf"/>
</dbReference>
<evidence type="ECO:0000256" key="2">
    <source>
        <dbReference type="HAMAP-Rule" id="MF_00460"/>
    </source>
</evidence>
<evidence type="ECO:0000313" key="3">
    <source>
        <dbReference type="EMBL" id="OZY59751.1"/>
    </source>
</evidence>
<protein>
    <recommendedName>
        <fullName evidence="2">UPF0125 protein CJF39_09375</fullName>
    </recommendedName>
</protein>
<dbReference type="InterPro" id="IPR005346">
    <property type="entry name" value="RnfH"/>
</dbReference>
<dbReference type="Gene3D" id="3.10.20.280">
    <property type="entry name" value="RnfH-like"/>
    <property type="match status" value="1"/>
</dbReference>
<dbReference type="Proteomes" id="UP000215788">
    <property type="component" value="Unassembled WGS sequence"/>
</dbReference>
<dbReference type="AlphaFoldDB" id="A0A266NB79"/>
<dbReference type="EMBL" id="NQKI01000011">
    <property type="protein sequence ID" value="OZY59751.1"/>
    <property type="molecule type" value="Genomic_DNA"/>
</dbReference>
<reference evidence="3 4" key="1">
    <citation type="submission" date="2017-08" db="EMBL/GenBank/DDBJ databases">
        <title>Genomic and metabolic characterisation of spoilage-associated Pseudomonas species.</title>
        <authorList>
            <person name="Stanborough T."/>
            <person name="Fegan N."/>
            <person name="Powell S.M."/>
            <person name="Singh T."/>
            <person name="Tamplin M.L."/>
            <person name="Chandry P.S."/>
        </authorList>
    </citation>
    <scope>NUCLEOTIDE SEQUENCE [LARGE SCALE GENOMIC DNA]</scope>
    <source>
        <strain evidence="3 4">L1802</strain>
    </source>
</reference>
<comment type="similarity">
    <text evidence="1 2">Belongs to the UPF0125 (RnfH) family.</text>
</comment>
<dbReference type="PANTHER" id="PTHR37483:SF1">
    <property type="entry name" value="UPF0125 PROTEIN RATB"/>
    <property type="match status" value="1"/>
</dbReference>
<organism evidence="3 4">
    <name type="scientific">Pseudomonas lundensis</name>
    <dbReference type="NCBI Taxonomy" id="86185"/>
    <lineage>
        <taxon>Bacteria</taxon>
        <taxon>Pseudomonadati</taxon>
        <taxon>Pseudomonadota</taxon>
        <taxon>Gammaproteobacteria</taxon>
        <taxon>Pseudomonadales</taxon>
        <taxon>Pseudomonadaceae</taxon>
        <taxon>Pseudomonas</taxon>
    </lineage>
</organism>
<gene>
    <name evidence="3" type="ORF">CJF39_09375</name>
</gene>
<dbReference type="InterPro" id="IPR016155">
    <property type="entry name" value="Mopterin_synth/thiamin_S_b"/>
</dbReference>
<accession>A0A266NB79</accession>
<evidence type="ECO:0000256" key="1">
    <source>
        <dbReference type="ARBA" id="ARBA00010645"/>
    </source>
</evidence>
<evidence type="ECO:0000313" key="4">
    <source>
        <dbReference type="Proteomes" id="UP000215788"/>
    </source>
</evidence>
<dbReference type="OrthoDB" id="9796575at2"/>
<name>A0A266NB79_9PSED</name>
<dbReference type="NCBIfam" id="NF002490">
    <property type="entry name" value="PRK01777.1"/>
    <property type="match status" value="1"/>
</dbReference>
<comment type="caution">
    <text evidence="3">The sequence shown here is derived from an EMBL/GenBank/DDBJ whole genome shotgun (WGS) entry which is preliminary data.</text>
</comment>
<proteinExistence type="inferred from homology"/>
<dbReference type="SUPFAM" id="SSF54285">
    <property type="entry name" value="MoaD/ThiS"/>
    <property type="match status" value="1"/>
</dbReference>
<sequence length="102" mass="11072">MIAIEVVYASVERQRLLALTVAKGTSVRSAVLASGLSEAFPELDLANCPVGIFGKQINAPEDRVLEAGDRVEIYRPLVADPKEIRRQRAARAAEAKRLNPSS</sequence>